<gene>
    <name evidence="1" type="ORF">NDK47_23960</name>
</gene>
<dbReference type="Gene3D" id="3.90.226.10">
    <property type="entry name" value="2-enoyl-CoA Hydratase, Chain A, domain 1"/>
    <property type="match status" value="1"/>
</dbReference>
<protein>
    <recommendedName>
        <fullName evidence="3">Serine protease</fullName>
    </recommendedName>
</protein>
<dbReference type="PANTHER" id="PTHR35984">
    <property type="entry name" value="PERIPLASMIC SERINE PROTEASE"/>
    <property type="match status" value="1"/>
</dbReference>
<dbReference type="InterPro" id="IPR002825">
    <property type="entry name" value="Pept_S49_ser-pept_pro"/>
</dbReference>
<evidence type="ECO:0000313" key="2">
    <source>
        <dbReference type="Proteomes" id="UP001056500"/>
    </source>
</evidence>
<dbReference type="SUPFAM" id="SSF52096">
    <property type="entry name" value="ClpP/crotonase"/>
    <property type="match status" value="1"/>
</dbReference>
<reference evidence="1" key="1">
    <citation type="submission" date="2022-06" db="EMBL/GenBank/DDBJ databases">
        <title>Genome sequencing of Brevibacillus sp. BB3-R1.</title>
        <authorList>
            <person name="Heo J."/>
            <person name="Lee D."/>
            <person name="Won M."/>
            <person name="Han B.-H."/>
            <person name="Hong S.-B."/>
            <person name="Kwon S.-W."/>
        </authorList>
    </citation>
    <scope>NUCLEOTIDE SEQUENCE</scope>
    <source>
        <strain evidence="1">BB3-R1</strain>
    </source>
</reference>
<sequence length="296" mass="33614">MSSTGEFNFPKQTPLYFAANRNRYYRQEWIKDIEKLTGRRIIVYVSNFHHSNSSISRDDVLPFSELIHDLEDDSEVDFLLHTPGGDPNAAEQLVNTLLPKIKHLRVVVPLTAKSAGTMISLFADEIVMGDSSELGPIDPQVPIRNMQGIMTYRPAKAFLKGLEAIQAEVIKNNGNLNPTYFPILQSVDAAFIQFCRQAEDHARNIAERWLLRSMCIGDAQKARDIADQLLDIEKYPNHGSVINWSEAESLGLKVRYYQINDTVWEAYWRLMSIYLTDMQTQGLAKVFEGSKNSVSV</sequence>
<evidence type="ECO:0000313" key="1">
    <source>
        <dbReference type="EMBL" id="USG65141.1"/>
    </source>
</evidence>
<dbReference type="Proteomes" id="UP001056500">
    <property type="component" value="Chromosome"/>
</dbReference>
<keyword evidence="2" id="KW-1185">Reference proteome</keyword>
<dbReference type="InterPro" id="IPR029045">
    <property type="entry name" value="ClpP/crotonase-like_dom_sf"/>
</dbReference>
<dbReference type="RefSeq" id="WP_251872245.1">
    <property type="nucleotide sequence ID" value="NZ_CP098755.1"/>
</dbReference>
<name>A0ABY4WKG4_9BACL</name>
<dbReference type="Pfam" id="PF01972">
    <property type="entry name" value="SDH_protease"/>
    <property type="match status" value="1"/>
</dbReference>
<proteinExistence type="predicted"/>
<organism evidence="1 2">
    <name type="scientific">Brevibacillus ruminantium</name>
    <dbReference type="NCBI Taxonomy" id="2950604"/>
    <lineage>
        <taxon>Bacteria</taxon>
        <taxon>Bacillati</taxon>
        <taxon>Bacillota</taxon>
        <taxon>Bacilli</taxon>
        <taxon>Bacillales</taxon>
        <taxon>Paenibacillaceae</taxon>
        <taxon>Brevibacillus</taxon>
    </lineage>
</organism>
<dbReference type="EMBL" id="CP098755">
    <property type="protein sequence ID" value="USG65141.1"/>
    <property type="molecule type" value="Genomic_DNA"/>
</dbReference>
<dbReference type="PANTHER" id="PTHR35984:SF1">
    <property type="entry name" value="PERIPLASMIC SERINE PROTEASE"/>
    <property type="match status" value="1"/>
</dbReference>
<evidence type="ECO:0008006" key="3">
    <source>
        <dbReference type="Google" id="ProtNLM"/>
    </source>
</evidence>
<accession>A0ABY4WKG4</accession>